<feature type="compositionally biased region" description="Polar residues" evidence="1">
    <location>
        <begin position="546"/>
        <end position="556"/>
    </location>
</feature>
<gene>
    <name evidence="2" type="ORF">MELLADRAFT_76427</name>
</gene>
<evidence type="ECO:0000313" key="3">
    <source>
        <dbReference type="Proteomes" id="UP000001072"/>
    </source>
</evidence>
<reference evidence="3" key="1">
    <citation type="journal article" date="2011" name="Proc. Natl. Acad. Sci. U.S.A.">
        <title>Obligate biotrophy features unraveled by the genomic analysis of rust fungi.</title>
        <authorList>
            <person name="Duplessis S."/>
            <person name="Cuomo C.A."/>
            <person name="Lin Y.-C."/>
            <person name="Aerts A."/>
            <person name="Tisserant E."/>
            <person name="Veneault-Fourrey C."/>
            <person name="Joly D.L."/>
            <person name="Hacquard S."/>
            <person name="Amselem J."/>
            <person name="Cantarel B.L."/>
            <person name="Chiu R."/>
            <person name="Coutinho P.M."/>
            <person name="Feau N."/>
            <person name="Field M."/>
            <person name="Frey P."/>
            <person name="Gelhaye E."/>
            <person name="Goldberg J."/>
            <person name="Grabherr M.G."/>
            <person name="Kodira C.D."/>
            <person name="Kohler A."/>
            <person name="Kuees U."/>
            <person name="Lindquist E.A."/>
            <person name="Lucas S.M."/>
            <person name="Mago R."/>
            <person name="Mauceli E."/>
            <person name="Morin E."/>
            <person name="Murat C."/>
            <person name="Pangilinan J.L."/>
            <person name="Park R."/>
            <person name="Pearson M."/>
            <person name="Quesneville H."/>
            <person name="Rouhier N."/>
            <person name="Sakthikumar S."/>
            <person name="Salamov A.A."/>
            <person name="Schmutz J."/>
            <person name="Selles B."/>
            <person name="Shapiro H."/>
            <person name="Tanguay P."/>
            <person name="Tuskan G.A."/>
            <person name="Henrissat B."/>
            <person name="Van de Peer Y."/>
            <person name="Rouze P."/>
            <person name="Ellis J.G."/>
            <person name="Dodds P.N."/>
            <person name="Schein J.E."/>
            <person name="Zhong S."/>
            <person name="Hamelin R.C."/>
            <person name="Grigoriev I.V."/>
            <person name="Szabo L.J."/>
            <person name="Martin F."/>
        </authorList>
    </citation>
    <scope>NUCLEOTIDE SEQUENCE [LARGE SCALE GENOMIC DNA]</scope>
    <source>
        <strain evidence="3">98AG31 / pathotype 3-4-7</strain>
    </source>
</reference>
<feature type="compositionally biased region" description="Polar residues" evidence="1">
    <location>
        <begin position="478"/>
        <end position="487"/>
    </location>
</feature>
<dbReference type="GeneID" id="18932787"/>
<feature type="compositionally biased region" description="Low complexity" evidence="1">
    <location>
        <begin position="304"/>
        <end position="317"/>
    </location>
</feature>
<feature type="compositionally biased region" description="Polar residues" evidence="1">
    <location>
        <begin position="108"/>
        <end position="125"/>
    </location>
</feature>
<feature type="region of interest" description="Disordered" evidence="1">
    <location>
        <begin position="273"/>
        <end position="317"/>
    </location>
</feature>
<name>F4R665_MELLP</name>
<dbReference type="VEuPathDB" id="FungiDB:MELLADRAFT_76427"/>
<dbReference type="AlphaFoldDB" id="F4R665"/>
<sequence>MSITDPPLYNLNNPINNHPFLINLTTLSPTLSFLSGYLGVTPAFVQGELQLKIISTSNTFLITQVSLTFSGLESNHQLQSIDFLQLHQILWEHQTTHHLLNHHHSSQPSCSNTPNHHSKPPSNLPFQFSLTPDLPHCIHLPNGGGLHYELDAHITYTNSSHLLTNDHHQPDHLLEHLHLKVPVHISRYSNPAIQLLPPPSPQPLDQNQQPFTLSPVRLTSLSPTPIYVSLSQTLLRHSEPLALQVRIPPPTEELIREKGLRLRSVRAELHQHIRIQSSIDQENGSSTTERSSTGAPPYDASSGSTNPESTSDDSSSSSNRVITSLLAISGKSCRFSSTRSVFLRLTLQPHRSELTPVPSSTTDEISPVNIPQTTTSGWKCNSISQSTLLHQVSFSVTITIQISGRGGERFDVELNQAIGVVPDWPPVSEDELPAPLTLAASGKAREAAEEQAQSSTDQEWEEAPAPTYFETDEPYNFPGTSSTSQTIRESHTETEEEEEDEEEEEYDGYESFSSLAGQGGPAPPTIDEDESPPPAPDTPPDGIQLDPTSTDPSSSVNQGSFEFVCFDEATARFGNYVVNPSLPNHSTSSESIVPTHPIETETETQNGTMPPAYAVGWASLNASSSRSDQESIESNQVNEVEVRNHLNHNQISDNNLNNLSSVNAPPPYADDFGSLLIPVGSIGVVRQDGELGGFLMRREGL</sequence>
<dbReference type="HOGENOM" id="CLU_393334_0_0_1"/>
<protein>
    <submittedName>
        <fullName evidence="2">Uncharacterized protein</fullName>
    </submittedName>
</protein>
<dbReference type="RefSeq" id="XP_007404897.1">
    <property type="nucleotide sequence ID" value="XM_007404835.1"/>
</dbReference>
<dbReference type="KEGG" id="mlr:MELLADRAFT_76427"/>
<feature type="region of interest" description="Disordered" evidence="1">
    <location>
        <begin position="441"/>
        <end position="556"/>
    </location>
</feature>
<proteinExistence type="predicted"/>
<feature type="region of interest" description="Disordered" evidence="1">
    <location>
        <begin position="102"/>
        <end position="125"/>
    </location>
</feature>
<dbReference type="eggNOG" id="ENOG502S53D">
    <property type="taxonomic scope" value="Eukaryota"/>
</dbReference>
<dbReference type="InParanoid" id="F4R665"/>
<dbReference type="STRING" id="747676.F4R665"/>
<evidence type="ECO:0000256" key="1">
    <source>
        <dbReference type="SAM" id="MobiDB-lite"/>
    </source>
</evidence>
<dbReference type="EMBL" id="GL883091">
    <property type="protein sequence ID" value="EGG12522.1"/>
    <property type="molecule type" value="Genomic_DNA"/>
</dbReference>
<evidence type="ECO:0000313" key="2">
    <source>
        <dbReference type="EMBL" id="EGG12522.1"/>
    </source>
</evidence>
<dbReference type="Proteomes" id="UP000001072">
    <property type="component" value="Unassembled WGS sequence"/>
</dbReference>
<feature type="compositionally biased region" description="Acidic residues" evidence="1">
    <location>
        <begin position="494"/>
        <end position="508"/>
    </location>
</feature>
<accession>F4R665</accession>
<organism evidence="3">
    <name type="scientific">Melampsora larici-populina (strain 98AG31 / pathotype 3-4-7)</name>
    <name type="common">Poplar leaf rust fungus</name>
    <dbReference type="NCBI Taxonomy" id="747676"/>
    <lineage>
        <taxon>Eukaryota</taxon>
        <taxon>Fungi</taxon>
        <taxon>Dikarya</taxon>
        <taxon>Basidiomycota</taxon>
        <taxon>Pucciniomycotina</taxon>
        <taxon>Pucciniomycetes</taxon>
        <taxon>Pucciniales</taxon>
        <taxon>Melampsoraceae</taxon>
        <taxon>Melampsora</taxon>
    </lineage>
</organism>
<feature type="compositionally biased region" description="Polar residues" evidence="1">
    <location>
        <begin position="274"/>
        <end position="294"/>
    </location>
</feature>
<dbReference type="OrthoDB" id="3357813at2759"/>
<keyword evidence="3" id="KW-1185">Reference proteome</keyword>